<name>A0A4Z0H5N2_9ACTN</name>
<comment type="caution">
    <text evidence="2">The sequence shown here is derived from an EMBL/GenBank/DDBJ whole genome shotgun (WGS) entry which is preliminary data.</text>
</comment>
<dbReference type="RefSeq" id="WP_135340056.1">
    <property type="nucleotide sequence ID" value="NZ_JBHLTX010000060.1"/>
</dbReference>
<dbReference type="InterPro" id="IPR025295">
    <property type="entry name" value="eCIS_core_dom"/>
</dbReference>
<feature type="domain" description="eCIS core" evidence="1">
    <location>
        <begin position="13"/>
        <end position="71"/>
    </location>
</feature>
<dbReference type="Proteomes" id="UP000297948">
    <property type="component" value="Unassembled WGS sequence"/>
</dbReference>
<evidence type="ECO:0000259" key="1">
    <source>
        <dbReference type="Pfam" id="PF13699"/>
    </source>
</evidence>
<keyword evidence="3" id="KW-1185">Reference proteome</keyword>
<gene>
    <name evidence="2" type="ORF">E4099_17740</name>
</gene>
<accession>A0A4Z0H5N2</accession>
<organism evidence="2 3">
    <name type="scientific">Streptomyces palmae</name>
    <dbReference type="NCBI Taxonomy" id="1701085"/>
    <lineage>
        <taxon>Bacteria</taxon>
        <taxon>Bacillati</taxon>
        <taxon>Actinomycetota</taxon>
        <taxon>Actinomycetes</taxon>
        <taxon>Kitasatosporales</taxon>
        <taxon>Streptomycetaceae</taxon>
        <taxon>Streptomyces</taxon>
    </lineage>
</organism>
<dbReference type="AlphaFoldDB" id="A0A4Z0H5N2"/>
<evidence type="ECO:0000313" key="2">
    <source>
        <dbReference type="EMBL" id="TGB06954.1"/>
    </source>
</evidence>
<proteinExistence type="predicted"/>
<dbReference type="Pfam" id="PF13699">
    <property type="entry name" value="eCIS_core"/>
    <property type="match status" value="1"/>
</dbReference>
<reference evidence="2 3" key="1">
    <citation type="submission" date="2019-03" db="EMBL/GenBank/DDBJ databases">
        <authorList>
            <person name="Gonzalez-Pimentel J.L."/>
        </authorList>
    </citation>
    <scope>NUCLEOTIDE SEQUENCE [LARGE SCALE GENOMIC DNA]</scope>
    <source>
        <strain evidence="2 3">JCM 31289</strain>
    </source>
</reference>
<evidence type="ECO:0000313" key="3">
    <source>
        <dbReference type="Proteomes" id="UP000297948"/>
    </source>
</evidence>
<sequence length="116" mass="12399">MPARGACWRAGCRLAADLRGARIHTGAQANSAAQALGAEAFTSGHHMVFAAGAYAPHTGPGQALLAQSQDHAVRGGTTWTTRGRRHIWRACSRGWTACAWTTPHAEMWRVRPLTLG</sequence>
<protein>
    <submittedName>
        <fullName evidence="2">DUF4157 domain-containing protein</fullName>
    </submittedName>
</protein>
<dbReference type="EMBL" id="SRID01000160">
    <property type="protein sequence ID" value="TGB06954.1"/>
    <property type="molecule type" value="Genomic_DNA"/>
</dbReference>
<dbReference type="OrthoDB" id="4317910at2"/>